<keyword evidence="3" id="KW-1185">Reference proteome</keyword>
<feature type="compositionally biased region" description="Basic and acidic residues" evidence="1">
    <location>
        <begin position="98"/>
        <end position="222"/>
    </location>
</feature>
<evidence type="ECO:0000313" key="3">
    <source>
        <dbReference type="Proteomes" id="UP000447434"/>
    </source>
</evidence>
<feature type="compositionally biased region" description="Basic and acidic residues" evidence="1">
    <location>
        <begin position="45"/>
        <end position="90"/>
    </location>
</feature>
<dbReference type="Proteomes" id="UP000447434">
    <property type="component" value="Chromosome 13"/>
</dbReference>
<gene>
    <name evidence="2" type="ORF">Lalb_Chr13g0303841</name>
</gene>
<reference evidence="3" key="1">
    <citation type="journal article" date="2020" name="Nat. Commun.">
        <title>Genome sequence of the cluster root forming white lupin.</title>
        <authorList>
            <person name="Hufnagel B."/>
            <person name="Marques A."/>
            <person name="Soriano A."/>
            <person name="Marques L."/>
            <person name="Divol F."/>
            <person name="Doumas P."/>
            <person name="Sallet E."/>
            <person name="Mancinotti D."/>
            <person name="Carrere S."/>
            <person name="Marande W."/>
            <person name="Arribat S."/>
            <person name="Keller J."/>
            <person name="Huneau C."/>
            <person name="Blein T."/>
            <person name="Aime D."/>
            <person name="Laguerre M."/>
            <person name="Taylor J."/>
            <person name="Schubert V."/>
            <person name="Nelson M."/>
            <person name="Geu-Flores F."/>
            <person name="Crespi M."/>
            <person name="Gallardo-Guerrero K."/>
            <person name="Delaux P.-M."/>
            <person name="Salse J."/>
            <person name="Berges H."/>
            <person name="Guyot R."/>
            <person name="Gouzy J."/>
            <person name="Peret B."/>
        </authorList>
    </citation>
    <scope>NUCLEOTIDE SEQUENCE [LARGE SCALE GENOMIC DNA]</scope>
    <source>
        <strain evidence="3">cv. Amiga</strain>
    </source>
</reference>
<feature type="compositionally biased region" description="Basic and acidic residues" evidence="1">
    <location>
        <begin position="20"/>
        <end position="37"/>
    </location>
</feature>
<dbReference type="OrthoDB" id="1436772at2759"/>
<protein>
    <submittedName>
        <fullName evidence="2">Uncharacterized protein</fullName>
    </submittedName>
</protein>
<feature type="region of interest" description="Disordered" evidence="1">
    <location>
        <begin position="1"/>
        <end position="241"/>
    </location>
</feature>
<name>A0A6A5NU29_LUPAL</name>
<sequence length="241" mass="27304">MGCGKSKHDVASDNTLQRKKSPEAGNEHGTETKDNKVDNVVSSEVEQKNNENVKEVGIRGKVDESNDVKDKSLEVKEYKAIEEKTQEDVVHAPGAAGEENKPENKKEEVETKDTVQGKTLTKEEETKNTNKEETLTKEKETKNTNKEETLTKEKEETKDTNKEEALAKKKEETKDTNKEEALAKKKEETKDTNKEEALAKKEEETKDTNQKESLVKEEKTKETIVPTNEDEEKKLKAKQGQ</sequence>
<dbReference type="EMBL" id="WOCE01000013">
    <property type="protein sequence ID" value="KAE9602011.1"/>
    <property type="molecule type" value="Genomic_DNA"/>
</dbReference>
<evidence type="ECO:0000313" key="2">
    <source>
        <dbReference type="EMBL" id="KAE9602011.1"/>
    </source>
</evidence>
<dbReference type="AlphaFoldDB" id="A0A6A5NU29"/>
<proteinExistence type="predicted"/>
<feature type="compositionally biased region" description="Basic and acidic residues" evidence="1">
    <location>
        <begin position="1"/>
        <end position="11"/>
    </location>
</feature>
<comment type="caution">
    <text evidence="2">The sequence shown here is derived from an EMBL/GenBank/DDBJ whole genome shotgun (WGS) entry which is preliminary data.</text>
</comment>
<evidence type="ECO:0000256" key="1">
    <source>
        <dbReference type="SAM" id="MobiDB-lite"/>
    </source>
</evidence>
<organism evidence="2 3">
    <name type="scientific">Lupinus albus</name>
    <name type="common">White lupine</name>
    <name type="synonym">Lupinus termis</name>
    <dbReference type="NCBI Taxonomy" id="3870"/>
    <lineage>
        <taxon>Eukaryota</taxon>
        <taxon>Viridiplantae</taxon>
        <taxon>Streptophyta</taxon>
        <taxon>Embryophyta</taxon>
        <taxon>Tracheophyta</taxon>
        <taxon>Spermatophyta</taxon>
        <taxon>Magnoliopsida</taxon>
        <taxon>eudicotyledons</taxon>
        <taxon>Gunneridae</taxon>
        <taxon>Pentapetalae</taxon>
        <taxon>rosids</taxon>
        <taxon>fabids</taxon>
        <taxon>Fabales</taxon>
        <taxon>Fabaceae</taxon>
        <taxon>Papilionoideae</taxon>
        <taxon>50 kb inversion clade</taxon>
        <taxon>genistoids sensu lato</taxon>
        <taxon>core genistoids</taxon>
        <taxon>Genisteae</taxon>
        <taxon>Lupinus</taxon>
    </lineage>
</organism>
<accession>A0A6A5NU29</accession>